<reference evidence="2" key="1">
    <citation type="submission" date="2021-11" db="EMBL/GenBank/DDBJ databases">
        <title>BS-T2-15 a new species belonging to the Comamonadaceae family isolated from the soil of a French oak forest.</title>
        <authorList>
            <person name="Mieszkin S."/>
            <person name="Alain K."/>
        </authorList>
    </citation>
    <scope>NUCLEOTIDE SEQUENCE</scope>
    <source>
        <strain evidence="2">BS-T2-15</strain>
    </source>
</reference>
<organism evidence="2 3">
    <name type="scientific">Scleromatobacter humisilvae</name>
    <dbReference type="NCBI Taxonomy" id="2897159"/>
    <lineage>
        <taxon>Bacteria</taxon>
        <taxon>Pseudomonadati</taxon>
        <taxon>Pseudomonadota</taxon>
        <taxon>Betaproteobacteria</taxon>
        <taxon>Burkholderiales</taxon>
        <taxon>Sphaerotilaceae</taxon>
        <taxon>Scleromatobacter</taxon>
    </lineage>
</organism>
<proteinExistence type="predicted"/>
<feature type="chain" id="PRO_5040747808" evidence="1">
    <location>
        <begin position="29"/>
        <end position="148"/>
    </location>
</feature>
<gene>
    <name evidence="2" type="ORF">LPC04_03465</name>
</gene>
<evidence type="ECO:0000256" key="1">
    <source>
        <dbReference type="SAM" id="SignalP"/>
    </source>
</evidence>
<dbReference type="Proteomes" id="UP001139353">
    <property type="component" value="Unassembled WGS sequence"/>
</dbReference>
<dbReference type="RefSeq" id="WP_275680783.1">
    <property type="nucleotide sequence ID" value="NZ_JAJLJH010000001.1"/>
</dbReference>
<sequence length="148" mass="14919">MNISTRLPSLRAALAAAVILSVAGRAAAVDPAAGAASAPASEALRAHIVEMIGDAACDGQGQCHVAGLGRRPCGGPESWLPWSTKTTDSRALQDAVVELAKARIGENKAAGLLSDCQVRPDPSAVCRPRAGDGKKTCQLGQGGIASPI</sequence>
<protein>
    <submittedName>
        <fullName evidence="2">Uncharacterized protein</fullName>
    </submittedName>
</protein>
<name>A0A9X1YH54_9BURK</name>
<evidence type="ECO:0000313" key="3">
    <source>
        <dbReference type="Proteomes" id="UP001139353"/>
    </source>
</evidence>
<dbReference type="AlphaFoldDB" id="A0A9X1YH54"/>
<evidence type="ECO:0000313" key="2">
    <source>
        <dbReference type="EMBL" id="MCK9684760.1"/>
    </source>
</evidence>
<keyword evidence="3" id="KW-1185">Reference proteome</keyword>
<comment type="caution">
    <text evidence="2">The sequence shown here is derived from an EMBL/GenBank/DDBJ whole genome shotgun (WGS) entry which is preliminary data.</text>
</comment>
<dbReference type="EMBL" id="JAJLJH010000001">
    <property type="protein sequence ID" value="MCK9684760.1"/>
    <property type="molecule type" value="Genomic_DNA"/>
</dbReference>
<accession>A0A9X1YH54</accession>
<keyword evidence="1" id="KW-0732">Signal</keyword>
<feature type="signal peptide" evidence="1">
    <location>
        <begin position="1"/>
        <end position="28"/>
    </location>
</feature>